<dbReference type="GeneID" id="87889693"/>
<keyword evidence="3" id="KW-1185">Reference proteome</keyword>
<gene>
    <name evidence="2" type="ORF">B0T15DRAFT_571569</name>
</gene>
<dbReference type="EMBL" id="JAUDZG010000001">
    <property type="protein sequence ID" value="KAK3311141.1"/>
    <property type="molecule type" value="Genomic_DNA"/>
</dbReference>
<reference evidence="2" key="1">
    <citation type="journal article" date="2023" name="Mol. Phylogenet. Evol.">
        <title>Genome-scale phylogeny and comparative genomics of the fungal order Sordariales.</title>
        <authorList>
            <person name="Hensen N."/>
            <person name="Bonometti L."/>
            <person name="Westerberg I."/>
            <person name="Brannstrom I.O."/>
            <person name="Guillou S."/>
            <person name="Cros-Aarteil S."/>
            <person name="Calhoun S."/>
            <person name="Haridas S."/>
            <person name="Kuo A."/>
            <person name="Mondo S."/>
            <person name="Pangilinan J."/>
            <person name="Riley R."/>
            <person name="LaButti K."/>
            <person name="Andreopoulos B."/>
            <person name="Lipzen A."/>
            <person name="Chen C."/>
            <person name="Yan M."/>
            <person name="Daum C."/>
            <person name="Ng V."/>
            <person name="Clum A."/>
            <person name="Steindorff A."/>
            <person name="Ohm R.A."/>
            <person name="Martin F."/>
            <person name="Silar P."/>
            <person name="Natvig D.O."/>
            <person name="Lalanne C."/>
            <person name="Gautier V."/>
            <person name="Ament-Velasquez S.L."/>
            <person name="Kruys A."/>
            <person name="Hutchinson M.I."/>
            <person name="Powell A.J."/>
            <person name="Barry K."/>
            <person name="Miller A.N."/>
            <person name="Grigoriev I.V."/>
            <person name="Debuchy R."/>
            <person name="Gladieux P."/>
            <person name="Hiltunen Thoren M."/>
            <person name="Johannesson H."/>
        </authorList>
    </citation>
    <scope>NUCLEOTIDE SEQUENCE</scope>
    <source>
        <strain evidence="2">CBS 333.67</strain>
    </source>
</reference>
<sequence>MGQHLLLLDFDGTITQHDTLHSLVSLAIAASRPRASKHDNDDRSSALTALWEEIVRDYVAAHARHLAGYSPPAEERTTLELEVAFLESLKSVEAASAARVSRAGFFRGLSGDGLEELGRRAVTLGTATHGGSNGGGNGGGEDGKGNGEKGAVKVREGLAEFVERMGGEEGMWDLAVVSVNWSGRFIKGVVEGSCRAGDRIRRIVANGISWPHGDIQGPDDLGGKPLATAGDKLRAMRSLREGLKEQKVVYFGDSTTDLPCLIEANLGVIMADDVESKLLKTLRRVGFEAPHVGEAGPGSSLVWARDFHEVLRSGVMERILG</sequence>
<evidence type="ECO:0000313" key="3">
    <source>
        <dbReference type="Proteomes" id="UP001273166"/>
    </source>
</evidence>
<dbReference type="PANTHER" id="PTHR28181:SF1">
    <property type="entry name" value="COLD TOLERANCE PROTEIN 1"/>
    <property type="match status" value="1"/>
</dbReference>
<dbReference type="Proteomes" id="UP001273166">
    <property type="component" value="Unassembled WGS sequence"/>
</dbReference>
<evidence type="ECO:0000256" key="1">
    <source>
        <dbReference type="SAM" id="MobiDB-lite"/>
    </source>
</evidence>
<feature type="compositionally biased region" description="Gly residues" evidence="1">
    <location>
        <begin position="131"/>
        <end position="140"/>
    </location>
</feature>
<feature type="region of interest" description="Disordered" evidence="1">
    <location>
        <begin position="125"/>
        <end position="149"/>
    </location>
</feature>
<protein>
    <submittedName>
        <fullName evidence="2">Uncharacterized protein</fullName>
    </submittedName>
</protein>
<dbReference type="AlphaFoldDB" id="A0AAJ0H3J1"/>
<dbReference type="InterPro" id="IPR050849">
    <property type="entry name" value="HAD-like_hydrolase_phosphatase"/>
</dbReference>
<dbReference type="RefSeq" id="XP_062726921.1">
    <property type="nucleotide sequence ID" value="XM_062870864.1"/>
</dbReference>
<dbReference type="InterPro" id="IPR036412">
    <property type="entry name" value="HAD-like_sf"/>
</dbReference>
<accession>A0AAJ0H3J1</accession>
<dbReference type="Gene3D" id="3.40.50.1000">
    <property type="entry name" value="HAD superfamily/HAD-like"/>
    <property type="match status" value="1"/>
</dbReference>
<name>A0AAJ0H3J1_9PEZI</name>
<comment type="caution">
    <text evidence="2">The sequence shown here is derived from an EMBL/GenBank/DDBJ whole genome shotgun (WGS) entry which is preliminary data.</text>
</comment>
<proteinExistence type="predicted"/>
<dbReference type="SUPFAM" id="SSF56784">
    <property type="entry name" value="HAD-like"/>
    <property type="match status" value="1"/>
</dbReference>
<reference evidence="2" key="2">
    <citation type="submission" date="2023-06" db="EMBL/GenBank/DDBJ databases">
        <authorList>
            <consortium name="Lawrence Berkeley National Laboratory"/>
            <person name="Mondo S.J."/>
            <person name="Hensen N."/>
            <person name="Bonometti L."/>
            <person name="Westerberg I."/>
            <person name="Brannstrom I.O."/>
            <person name="Guillou S."/>
            <person name="Cros-Aarteil S."/>
            <person name="Calhoun S."/>
            <person name="Haridas S."/>
            <person name="Kuo A."/>
            <person name="Pangilinan J."/>
            <person name="Riley R."/>
            <person name="Labutti K."/>
            <person name="Andreopoulos B."/>
            <person name="Lipzen A."/>
            <person name="Chen C."/>
            <person name="Yanf M."/>
            <person name="Daum C."/>
            <person name="Ng V."/>
            <person name="Clum A."/>
            <person name="Steindorff A."/>
            <person name="Ohm R."/>
            <person name="Martin F."/>
            <person name="Silar P."/>
            <person name="Natvig D."/>
            <person name="Lalanne C."/>
            <person name="Gautier V."/>
            <person name="Ament-Velasquez S.L."/>
            <person name="Kruys A."/>
            <person name="Hutchinson M.I."/>
            <person name="Powell A.J."/>
            <person name="Barry K."/>
            <person name="Miller A.N."/>
            <person name="Grigoriev I.V."/>
            <person name="Debuchy R."/>
            <person name="Gladieux P."/>
            <person name="Thoren M.H."/>
            <person name="Johannesson H."/>
        </authorList>
    </citation>
    <scope>NUCLEOTIDE SEQUENCE</scope>
    <source>
        <strain evidence="2">CBS 333.67</strain>
    </source>
</reference>
<evidence type="ECO:0000313" key="2">
    <source>
        <dbReference type="EMBL" id="KAK3311141.1"/>
    </source>
</evidence>
<dbReference type="PANTHER" id="PTHR28181">
    <property type="entry name" value="UPF0655 PROTEIN YCR015C"/>
    <property type="match status" value="1"/>
</dbReference>
<organism evidence="2 3">
    <name type="scientific">Chaetomium strumarium</name>
    <dbReference type="NCBI Taxonomy" id="1170767"/>
    <lineage>
        <taxon>Eukaryota</taxon>
        <taxon>Fungi</taxon>
        <taxon>Dikarya</taxon>
        <taxon>Ascomycota</taxon>
        <taxon>Pezizomycotina</taxon>
        <taxon>Sordariomycetes</taxon>
        <taxon>Sordariomycetidae</taxon>
        <taxon>Sordariales</taxon>
        <taxon>Chaetomiaceae</taxon>
        <taxon>Chaetomium</taxon>
    </lineage>
</organism>
<dbReference type="InterPro" id="IPR023214">
    <property type="entry name" value="HAD_sf"/>
</dbReference>